<evidence type="ECO:0000256" key="2">
    <source>
        <dbReference type="ARBA" id="ARBA00022729"/>
    </source>
</evidence>
<evidence type="ECO:0000256" key="1">
    <source>
        <dbReference type="ARBA" id="ARBA00006347"/>
    </source>
</evidence>
<dbReference type="Pfam" id="PF00085">
    <property type="entry name" value="Thioredoxin"/>
    <property type="match status" value="1"/>
</dbReference>
<dbReference type="PANTHER" id="PTHR45672:SF3">
    <property type="entry name" value="THIOREDOXIN DOMAIN-CONTAINING PROTEIN 5"/>
    <property type="match status" value="1"/>
</dbReference>
<accession>A0A6C0DP03</accession>
<organism evidence="5">
    <name type="scientific">viral metagenome</name>
    <dbReference type="NCBI Taxonomy" id="1070528"/>
    <lineage>
        <taxon>unclassified sequences</taxon>
        <taxon>metagenomes</taxon>
        <taxon>organismal metagenomes</taxon>
    </lineage>
</organism>
<keyword evidence="3" id="KW-0812">Transmembrane</keyword>
<dbReference type="GO" id="GO:0003756">
    <property type="term" value="F:protein disulfide isomerase activity"/>
    <property type="evidence" value="ECO:0007669"/>
    <property type="project" value="TreeGrafter"/>
</dbReference>
<protein>
    <recommendedName>
        <fullName evidence="4">Thioredoxin domain-containing protein</fullName>
    </recommendedName>
</protein>
<feature type="domain" description="Thioredoxin" evidence="4">
    <location>
        <begin position="29"/>
        <end position="156"/>
    </location>
</feature>
<evidence type="ECO:0000313" key="5">
    <source>
        <dbReference type="EMBL" id="QHT18211.1"/>
    </source>
</evidence>
<comment type="similarity">
    <text evidence="1">Belongs to the protein disulfide isomerase family.</text>
</comment>
<reference evidence="5" key="1">
    <citation type="journal article" date="2020" name="Nature">
        <title>Giant virus diversity and host interactions through global metagenomics.</title>
        <authorList>
            <person name="Schulz F."/>
            <person name="Roux S."/>
            <person name="Paez-Espino D."/>
            <person name="Jungbluth S."/>
            <person name="Walsh D.A."/>
            <person name="Denef V.J."/>
            <person name="McMahon K.D."/>
            <person name="Konstantinidis K.T."/>
            <person name="Eloe-Fadrosh E.A."/>
            <person name="Kyrpides N.C."/>
            <person name="Woyke T."/>
        </authorList>
    </citation>
    <scope>NUCLEOTIDE SEQUENCE</scope>
    <source>
        <strain evidence="5">GVMAG-M-3300023174-3</strain>
    </source>
</reference>
<proteinExistence type="inferred from homology"/>
<dbReference type="EMBL" id="MN739650">
    <property type="protein sequence ID" value="QHT18211.1"/>
    <property type="molecule type" value="Genomic_DNA"/>
</dbReference>
<dbReference type="InterPro" id="IPR013766">
    <property type="entry name" value="Thioredoxin_domain"/>
</dbReference>
<dbReference type="GO" id="GO:0006457">
    <property type="term" value="P:protein folding"/>
    <property type="evidence" value="ECO:0007669"/>
    <property type="project" value="TreeGrafter"/>
</dbReference>
<dbReference type="AlphaFoldDB" id="A0A6C0DP03"/>
<keyword evidence="3" id="KW-0472">Membrane</keyword>
<evidence type="ECO:0000256" key="3">
    <source>
        <dbReference type="SAM" id="Phobius"/>
    </source>
</evidence>
<keyword evidence="2" id="KW-0732">Signal</keyword>
<dbReference type="PROSITE" id="PS51352">
    <property type="entry name" value="THIOREDOXIN_2"/>
    <property type="match status" value="1"/>
</dbReference>
<dbReference type="PANTHER" id="PTHR45672">
    <property type="entry name" value="PROTEIN DISULFIDE-ISOMERASE C17H9.14C-RELATED"/>
    <property type="match status" value="1"/>
</dbReference>
<keyword evidence="3" id="KW-1133">Transmembrane helix</keyword>
<feature type="transmembrane region" description="Helical" evidence="3">
    <location>
        <begin position="15"/>
        <end position="36"/>
    </location>
</feature>
<evidence type="ECO:0000259" key="4">
    <source>
        <dbReference type="PROSITE" id="PS51352"/>
    </source>
</evidence>
<dbReference type="InterPro" id="IPR036249">
    <property type="entry name" value="Thioredoxin-like_sf"/>
</dbReference>
<dbReference type="Gene3D" id="3.40.30.10">
    <property type="entry name" value="Glutaredoxin"/>
    <property type="match status" value="1"/>
</dbReference>
<name>A0A6C0DP03_9ZZZZ</name>
<dbReference type="InterPro" id="IPR051063">
    <property type="entry name" value="PDI"/>
</dbReference>
<dbReference type="SUPFAM" id="SSF52833">
    <property type="entry name" value="Thioredoxin-like"/>
    <property type="match status" value="1"/>
</dbReference>
<dbReference type="GO" id="GO:0005783">
    <property type="term" value="C:endoplasmic reticulum"/>
    <property type="evidence" value="ECO:0007669"/>
    <property type="project" value="TreeGrafter"/>
</dbReference>
<dbReference type="CDD" id="cd02961">
    <property type="entry name" value="PDI_a_family"/>
    <property type="match status" value="1"/>
</dbReference>
<sequence>MANIVDVFRKFISPYSYFILILVVFIIFAYAGYYAYNTFYLKKSGNKFSDVANANRRQKDVMIYFFHVDWCPHCKNALPEWNSFKSQYDEKEINGYVLKCVDTDCTSENAEVTRAIKTYNIDSYPTVKMVKDGKTIDFDSKITKTSLEKFATVMTNN</sequence>